<comment type="caution">
    <text evidence="2">The sequence shown here is derived from an EMBL/GenBank/DDBJ whole genome shotgun (WGS) entry which is preliminary data.</text>
</comment>
<feature type="coiled-coil region" evidence="1">
    <location>
        <begin position="28"/>
        <end position="55"/>
    </location>
</feature>
<organism evidence="2 3">
    <name type="scientific">Hibiscus sabdariffa</name>
    <name type="common">roselle</name>
    <dbReference type="NCBI Taxonomy" id="183260"/>
    <lineage>
        <taxon>Eukaryota</taxon>
        <taxon>Viridiplantae</taxon>
        <taxon>Streptophyta</taxon>
        <taxon>Embryophyta</taxon>
        <taxon>Tracheophyta</taxon>
        <taxon>Spermatophyta</taxon>
        <taxon>Magnoliopsida</taxon>
        <taxon>eudicotyledons</taxon>
        <taxon>Gunneridae</taxon>
        <taxon>Pentapetalae</taxon>
        <taxon>rosids</taxon>
        <taxon>malvids</taxon>
        <taxon>Malvales</taxon>
        <taxon>Malvaceae</taxon>
        <taxon>Malvoideae</taxon>
        <taxon>Hibiscus</taxon>
    </lineage>
</organism>
<keyword evidence="1" id="KW-0175">Coiled coil</keyword>
<evidence type="ECO:0000256" key="1">
    <source>
        <dbReference type="SAM" id="Coils"/>
    </source>
</evidence>
<gene>
    <name evidence="2" type="ORF">V6N12_024256</name>
</gene>
<proteinExistence type="predicted"/>
<evidence type="ECO:0000313" key="3">
    <source>
        <dbReference type="Proteomes" id="UP001472677"/>
    </source>
</evidence>
<protein>
    <submittedName>
        <fullName evidence="2">Uncharacterized protein</fullName>
    </submittedName>
</protein>
<dbReference type="Proteomes" id="UP001472677">
    <property type="component" value="Unassembled WGS sequence"/>
</dbReference>
<name>A0ABR2G012_9ROSI</name>
<sequence>MPKKKAKVRFNEVGKLEVRQLMDEVKEMKEIKTSFASLERKVDEMEKLIRAVLDAVKVRGDVDEQPKVSGPSEVEKLKEIRKDEHAICDYVWNIDLKEEAVIVDFGLVHVTKGEMDLLQPGQWVHGGIIDVVGWVLAYESRKKRRSSKVGYIPFNISEVLSTEGISLCYAAEVYGAQLKEFGGLINYDTVRINSV</sequence>
<reference evidence="2 3" key="1">
    <citation type="journal article" date="2024" name="G3 (Bethesda)">
        <title>Genome assembly of Hibiscus sabdariffa L. provides insights into metabolisms of medicinal natural products.</title>
        <authorList>
            <person name="Kim T."/>
        </authorList>
    </citation>
    <scope>NUCLEOTIDE SEQUENCE [LARGE SCALE GENOMIC DNA]</scope>
    <source>
        <strain evidence="2">TK-2024</strain>
        <tissue evidence="2">Old leaves</tissue>
    </source>
</reference>
<dbReference type="EMBL" id="JBBPBM010000004">
    <property type="protein sequence ID" value="KAK8589866.1"/>
    <property type="molecule type" value="Genomic_DNA"/>
</dbReference>
<accession>A0ABR2G012</accession>
<keyword evidence="3" id="KW-1185">Reference proteome</keyword>
<evidence type="ECO:0000313" key="2">
    <source>
        <dbReference type="EMBL" id="KAK8589866.1"/>
    </source>
</evidence>